<evidence type="ECO:0000313" key="2">
    <source>
        <dbReference type="EMBL" id="KXX80160.1"/>
    </source>
</evidence>
<keyword evidence="1" id="KW-0472">Membrane</keyword>
<proteinExistence type="predicted"/>
<dbReference type="EMBL" id="LCTW02000067">
    <property type="protein sequence ID" value="KXX80160.1"/>
    <property type="molecule type" value="Genomic_DNA"/>
</dbReference>
<dbReference type="VEuPathDB" id="FungiDB:MMYC01_204135"/>
<feature type="transmembrane region" description="Helical" evidence="1">
    <location>
        <begin position="20"/>
        <end position="40"/>
    </location>
</feature>
<dbReference type="Proteomes" id="UP000078237">
    <property type="component" value="Unassembled WGS sequence"/>
</dbReference>
<organism evidence="2 3">
    <name type="scientific">Madurella mycetomatis</name>
    <dbReference type="NCBI Taxonomy" id="100816"/>
    <lineage>
        <taxon>Eukaryota</taxon>
        <taxon>Fungi</taxon>
        <taxon>Dikarya</taxon>
        <taxon>Ascomycota</taxon>
        <taxon>Pezizomycotina</taxon>
        <taxon>Sordariomycetes</taxon>
        <taxon>Sordariomycetidae</taxon>
        <taxon>Sordariales</taxon>
        <taxon>Sordariales incertae sedis</taxon>
        <taxon>Madurella</taxon>
    </lineage>
</organism>
<evidence type="ECO:0000313" key="3">
    <source>
        <dbReference type="Proteomes" id="UP000078237"/>
    </source>
</evidence>
<dbReference type="AlphaFoldDB" id="A0A175WA45"/>
<keyword evidence="3" id="KW-1185">Reference proteome</keyword>
<name>A0A175WA45_9PEZI</name>
<reference evidence="2 3" key="1">
    <citation type="journal article" date="2016" name="Genome Announc.">
        <title>Genome Sequence of Madurella mycetomatis mm55, Isolated from a Human Mycetoma Case in Sudan.</title>
        <authorList>
            <person name="Smit S."/>
            <person name="Derks M.F."/>
            <person name="Bervoets S."/>
            <person name="Fahal A."/>
            <person name="van Leeuwen W."/>
            <person name="van Belkum A."/>
            <person name="van de Sande W.W."/>
        </authorList>
    </citation>
    <scope>NUCLEOTIDE SEQUENCE [LARGE SCALE GENOMIC DNA]</scope>
    <source>
        <strain evidence="3">mm55</strain>
    </source>
</reference>
<keyword evidence="1" id="KW-0812">Transmembrane</keyword>
<protein>
    <submittedName>
        <fullName evidence="2">Uncharacterized protein</fullName>
    </submittedName>
</protein>
<keyword evidence="1" id="KW-1133">Transmembrane helix</keyword>
<gene>
    <name evidence="2" type="ORF">MMYC01_204135</name>
</gene>
<evidence type="ECO:0000256" key="1">
    <source>
        <dbReference type="SAM" id="Phobius"/>
    </source>
</evidence>
<accession>A0A175WA45</accession>
<comment type="caution">
    <text evidence="2">The sequence shown here is derived from an EMBL/GenBank/DDBJ whole genome shotgun (WGS) entry which is preliminary data.</text>
</comment>
<sequence>MVARPIRIPVTALLEFATWLARGVLLFLTEIVIIASRLMVTASKVTQFLVSATGNTASYLAASVLHANPRLAYWTRSVGSAEFWDSALDGRVTPVLAYPNLSWESIKGMLKAVVSELDWRTR</sequence>